<sequence>MNGSKLRVLFVASEAYPLVKTGGLGDVSYALPNALRDLEVDIRLLLPGYPEVLKQLSLIEVHEDIRLYPLREPIRLLAGIMPGGVTPVYVVEYSRLYDRRGGPYQDEFGHDWSDNALRFGMLSKVAALFGTHNLSFKPQIIHCNDWQTGLVPAFLTFNSNPRALTLMSIHNIAYQGVFGPEVVGLFGLPPESFNMFGLEYHGQVSFLKAGLYYADWITTVSPTYAQNIQTPGYGYGLEGLLAQRQHQLTGILNGIDTDAWNPQTDSYLVSHFNSENLAGKARNTQLLRTKLGLSSQKQLPLMGLITRLTEQKGLDLLVPIIPEIIKKGAQLVILGSGDKNLEKHLQQLADSYAENMSVYFGYNEELAHQIEAGANIFLMPSKFEPCGLNQMYSMRYGTIPIVRRTGGLADTVIDATPENIENQTATGFVFEDEEPRELLYCIQRALRTFRDKTVWRMLQINGMNRDFSWRKSAQEYVSLYQKLLNH</sequence>
<evidence type="ECO:0000256" key="4">
    <source>
        <dbReference type="ARBA" id="ARBA00010281"/>
    </source>
</evidence>
<dbReference type="Pfam" id="PF00534">
    <property type="entry name" value="Glycos_transf_1"/>
    <property type="match status" value="1"/>
</dbReference>
<dbReference type="EC" id="2.4.1.21" evidence="5 11"/>
<dbReference type="InterPro" id="IPR011835">
    <property type="entry name" value="GS/SS"/>
</dbReference>
<feature type="domain" description="Starch synthase catalytic" evidence="13">
    <location>
        <begin position="7"/>
        <end position="242"/>
    </location>
</feature>
<evidence type="ECO:0000313" key="15">
    <source>
        <dbReference type="Proteomes" id="UP000031623"/>
    </source>
</evidence>
<dbReference type="GO" id="GO:0005978">
    <property type="term" value="P:glycogen biosynthetic process"/>
    <property type="evidence" value="ECO:0007669"/>
    <property type="project" value="UniProtKB-UniRule"/>
</dbReference>
<dbReference type="NCBIfam" id="TIGR02095">
    <property type="entry name" value="glgA"/>
    <property type="match status" value="1"/>
</dbReference>
<keyword evidence="8 11" id="KW-0808">Transferase</keyword>
<evidence type="ECO:0000256" key="5">
    <source>
        <dbReference type="ARBA" id="ARBA00012588"/>
    </source>
</evidence>
<evidence type="ECO:0000256" key="2">
    <source>
        <dbReference type="ARBA" id="ARBA00002764"/>
    </source>
</evidence>
<accession>A0A090AHJ1</accession>
<evidence type="ECO:0000259" key="12">
    <source>
        <dbReference type="Pfam" id="PF00534"/>
    </source>
</evidence>
<dbReference type="UniPathway" id="UPA00164"/>
<dbReference type="KEGG" id="tig:THII_3491"/>
<dbReference type="OrthoDB" id="9808590at2"/>
<dbReference type="HOGENOM" id="CLU_009583_18_2_6"/>
<dbReference type="Pfam" id="PF08323">
    <property type="entry name" value="Glyco_transf_5"/>
    <property type="match status" value="1"/>
</dbReference>
<dbReference type="PANTHER" id="PTHR45825:SF11">
    <property type="entry name" value="ALPHA AMYLASE DOMAIN-CONTAINING PROTEIN"/>
    <property type="match status" value="1"/>
</dbReference>
<comment type="pathway">
    <text evidence="3 11">Glycan biosynthesis; glycogen biosynthesis.</text>
</comment>
<evidence type="ECO:0000256" key="6">
    <source>
        <dbReference type="ARBA" id="ARBA00019935"/>
    </source>
</evidence>
<comment type="function">
    <text evidence="2 11">Synthesizes alpha-1,4-glucan chains using ADP-glucose.</text>
</comment>
<keyword evidence="15" id="KW-1185">Reference proteome</keyword>
<dbReference type="EMBL" id="AP014633">
    <property type="protein sequence ID" value="BAP57788.1"/>
    <property type="molecule type" value="Genomic_DNA"/>
</dbReference>
<dbReference type="Proteomes" id="UP000031623">
    <property type="component" value="Chromosome"/>
</dbReference>
<feature type="binding site" evidence="11">
    <location>
        <position position="20"/>
    </location>
    <ligand>
        <name>ADP-alpha-D-glucose</name>
        <dbReference type="ChEBI" id="CHEBI:57498"/>
    </ligand>
</feature>
<dbReference type="PANTHER" id="PTHR45825">
    <property type="entry name" value="GRANULE-BOUND STARCH SYNTHASE 1, CHLOROPLASTIC/AMYLOPLASTIC"/>
    <property type="match status" value="1"/>
</dbReference>
<comment type="similarity">
    <text evidence="4 11">Belongs to the glycosyltransferase 1 family. Bacterial/plant glycogen synthase subfamily.</text>
</comment>
<evidence type="ECO:0000256" key="8">
    <source>
        <dbReference type="ARBA" id="ARBA00022679"/>
    </source>
</evidence>
<evidence type="ECO:0000256" key="9">
    <source>
        <dbReference type="ARBA" id="ARBA00023056"/>
    </source>
</evidence>
<reference evidence="14 15" key="1">
    <citation type="journal article" date="2014" name="ISME J.">
        <title>Ecophysiology of Thioploca ingrica as revealed by the complete genome sequence supplemented with proteomic evidence.</title>
        <authorList>
            <person name="Kojima H."/>
            <person name="Ogura Y."/>
            <person name="Yamamoto N."/>
            <person name="Togashi T."/>
            <person name="Mori H."/>
            <person name="Watanabe T."/>
            <person name="Nemoto F."/>
            <person name="Kurokawa K."/>
            <person name="Hayashi T."/>
            <person name="Fukui M."/>
        </authorList>
    </citation>
    <scope>NUCLEOTIDE SEQUENCE [LARGE SCALE GENOMIC DNA]</scope>
</reference>
<evidence type="ECO:0000259" key="13">
    <source>
        <dbReference type="Pfam" id="PF08323"/>
    </source>
</evidence>
<dbReference type="Gene3D" id="3.40.50.2000">
    <property type="entry name" value="Glycogen Phosphorylase B"/>
    <property type="match status" value="2"/>
</dbReference>
<dbReference type="GO" id="GO:0009011">
    <property type="term" value="F:alpha-1,4-glucan glucosyltransferase (ADP-glucose donor) activity"/>
    <property type="evidence" value="ECO:0007669"/>
    <property type="project" value="UniProtKB-UniRule"/>
</dbReference>
<protein>
    <recommendedName>
        <fullName evidence="6 11">Glycogen synthase</fullName>
        <ecNumber evidence="5 11">2.4.1.21</ecNumber>
    </recommendedName>
    <alternativeName>
        <fullName evidence="10 11">Starch [bacterial glycogen] synthase</fullName>
    </alternativeName>
</protein>
<gene>
    <name evidence="11" type="primary">glgA</name>
    <name evidence="14" type="ORF">THII_3491</name>
</gene>
<organism evidence="14 15">
    <name type="scientific">Thioploca ingrica</name>
    <dbReference type="NCBI Taxonomy" id="40754"/>
    <lineage>
        <taxon>Bacteria</taxon>
        <taxon>Pseudomonadati</taxon>
        <taxon>Pseudomonadota</taxon>
        <taxon>Gammaproteobacteria</taxon>
        <taxon>Thiotrichales</taxon>
        <taxon>Thiotrichaceae</taxon>
        <taxon>Thioploca</taxon>
    </lineage>
</organism>
<comment type="catalytic activity">
    <reaction evidence="1 11">
        <text>[(1-&gt;4)-alpha-D-glucosyl](n) + ADP-alpha-D-glucose = [(1-&gt;4)-alpha-D-glucosyl](n+1) + ADP + H(+)</text>
        <dbReference type="Rhea" id="RHEA:18189"/>
        <dbReference type="Rhea" id="RHEA-COMP:9584"/>
        <dbReference type="Rhea" id="RHEA-COMP:9587"/>
        <dbReference type="ChEBI" id="CHEBI:15378"/>
        <dbReference type="ChEBI" id="CHEBI:15444"/>
        <dbReference type="ChEBI" id="CHEBI:57498"/>
        <dbReference type="ChEBI" id="CHEBI:456216"/>
        <dbReference type="EC" id="2.4.1.21"/>
    </reaction>
</comment>
<dbReference type="CDD" id="cd03791">
    <property type="entry name" value="GT5_Glycogen_synthase_DULL1-like"/>
    <property type="match status" value="1"/>
</dbReference>
<evidence type="ECO:0000256" key="3">
    <source>
        <dbReference type="ARBA" id="ARBA00004964"/>
    </source>
</evidence>
<dbReference type="NCBIfam" id="NF001899">
    <property type="entry name" value="PRK00654.1-2"/>
    <property type="match status" value="1"/>
</dbReference>
<evidence type="ECO:0000256" key="11">
    <source>
        <dbReference type="HAMAP-Rule" id="MF_00484"/>
    </source>
</evidence>
<dbReference type="InterPro" id="IPR013534">
    <property type="entry name" value="Starch_synth_cat_dom"/>
</dbReference>
<dbReference type="GO" id="GO:0005829">
    <property type="term" value="C:cytosol"/>
    <property type="evidence" value="ECO:0007669"/>
    <property type="project" value="TreeGrafter"/>
</dbReference>
<keyword evidence="7 11" id="KW-0328">Glycosyltransferase</keyword>
<feature type="domain" description="Glycosyl transferase family 1" evidence="12">
    <location>
        <begin position="297"/>
        <end position="446"/>
    </location>
</feature>
<evidence type="ECO:0000256" key="1">
    <source>
        <dbReference type="ARBA" id="ARBA00001478"/>
    </source>
</evidence>
<name>A0A090AHJ1_9GAMM</name>
<dbReference type="HAMAP" id="MF_00484">
    <property type="entry name" value="Glycogen_synth"/>
    <property type="match status" value="1"/>
</dbReference>
<dbReference type="SUPFAM" id="SSF53756">
    <property type="entry name" value="UDP-Glycosyltransferase/glycogen phosphorylase"/>
    <property type="match status" value="1"/>
</dbReference>
<dbReference type="STRING" id="40754.THII_3491"/>
<evidence type="ECO:0000256" key="10">
    <source>
        <dbReference type="ARBA" id="ARBA00031722"/>
    </source>
</evidence>
<dbReference type="GO" id="GO:0004373">
    <property type="term" value="F:alpha-1,4-glucan glucosyltransferase (UDP-glucose donor) activity"/>
    <property type="evidence" value="ECO:0007669"/>
    <property type="project" value="InterPro"/>
</dbReference>
<keyword evidence="9 11" id="KW-0320">Glycogen biosynthesis</keyword>
<dbReference type="InterPro" id="IPR001296">
    <property type="entry name" value="Glyco_trans_1"/>
</dbReference>
<proteinExistence type="inferred from homology"/>
<evidence type="ECO:0000256" key="7">
    <source>
        <dbReference type="ARBA" id="ARBA00022676"/>
    </source>
</evidence>
<dbReference type="AlphaFoldDB" id="A0A090AHJ1"/>
<evidence type="ECO:0000313" key="14">
    <source>
        <dbReference type="EMBL" id="BAP57788.1"/>
    </source>
</evidence>